<evidence type="ECO:0000313" key="2">
    <source>
        <dbReference type="Proteomes" id="UP000190951"/>
    </source>
</evidence>
<protein>
    <submittedName>
        <fullName evidence="1">Uncharacterized protein</fullName>
    </submittedName>
</protein>
<organism evidence="1 2">
    <name type="scientific">Clostridium felsineum</name>
    <dbReference type="NCBI Taxonomy" id="36839"/>
    <lineage>
        <taxon>Bacteria</taxon>
        <taxon>Bacillati</taxon>
        <taxon>Bacillota</taxon>
        <taxon>Clostridia</taxon>
        <taxon>Eubacteriales</taxon>
        <taxon>Clostridiaceae</taxon>
        <taxon>Clostridium</taxon>
    </lineage>
</organism>
<dbReference type="KEGG" id="crw:CROST_041620"/>
<accession>A0A1S8LPP0</accession>
<name>A0A1S8LPP0_9CLOT</name>
<gene>
    <name evidence="1" type="ORF">CROST_041620</name>
</gene>
<dbReference type="Proteomes" id="UP000190951">
    <property type="component" value="Chromosome"/>
</dbReference>
<dbReference type="STRING" id="84029.CROST_30340"/>
<sequence length="157" mass="16799">MSIINDFISIELFYFGGDILSSINNVTGLNLSPLNSYMKDASLANYLSDDDDKKKGGISDYFSGGTDDVQSLIENDAKSFNNSDFSKSINSLVTDGTLTETQATSVKSAFQSAVQCAAYGNYNSNAANPFSALISSGTITKDQMVAIQNAFKSKYNG</sequence>
<dbReference type="AlphaFoldDB" id="A0A1S8LPP0"/>
<dbReference type="EMBL" id="CP096983">
    <property type="protein sequence ID" value="URZ13396.1"/>
    <property type="molecule type" value="Genomic_DNA"/>
</dbReference>
<evidence type="ECO:0000313" key="1">
    <source>
        <dbReference type="EMBL" id="URZ13396.1"/>
    </source>
</evidence>
<proteinExistence type="predicted"/>
<reference evidence="1 2" key="1">
    <citation type="submission" date="2022-04" db="EMBL/GenBank/DDBJ databases">
        <title>Genome sequence of C. roseum typestrain.</title>
        <authorList>
            <person name="Poehlein A."/>
            <person name="Schoch T."/>
            <person name="Duerre P."/>
            <person name="Daniel R."/>
        </authorList>
    </citation>
    <scope>NUCLEOTIDE SEQUENCE [LARGE SCALE GENOMIC DNA]</scope>
    <source>
        <strain evidence="1 2">DSM 7320</strain>
    </source>
</reference>
<keyword evidence="2" id="KW-1185">Reference proteome</keyword>